<comment type="caution">
    <text evidence="1">The sequence shown here is derived from an EMBL/GenBank/DDBJ whole genome shotgun (WGS) entry which is preliminary data.</text>
</comment>
<accession>A0A9N8I031</accession>
<dbReference type="AlphaFoldDB" id="A0A9N8I031"/>
<gene>
    <name evidence="1" type="ORF">SEMRO_2491_G329160.1</name>
</gene>
<reference evidence="1" key="1">
    <citation type="submission" date="2020-06" db="EMBL/GenBank/DDBJ databases">
        <authorList>
            <consortium name="Plant Systems Biology data submission"/>
        </authorList>
    </citation>
    <scope>NUCLEOTIDE SEQUENCE</scope>
    <source>
        <strain evidence="1">D6</strain>
    </source>
</reference>
<organism evidence="1 2">
    <name type="scientific">Seminavis robusta</name>
    <dbReference type="NCBI Taxonomy" id="568900"/>
    <lineage>
        <taxon>Eukaryota</taxon>
        <taxon>Sar</taxon>
        <taxon>Stramenopiles</taxon>
        <taxon>Ochrophyta</taxon>
        <taxon>Bacillariophyta</taxon>
        <taxon>Bacillariophyceae</taxon>
        <taxon>Bacillariophycidae</taxon>
        <taxon>Naviculales</taxon>
        <taxon>Naviculaceae</taxon>
        <taxon>Seminavis</taxon>
    </lineage>
</organism>
<protein>
    <submittedName>
        <fullName evidence="1">Uncharacterized protein</fullName>
    </submittedName>
</protein>
<proteinExistence type="predicted"/>
<keyword evidence="2" id="KW-1185">Reference proteome</keyword>
<dbReference type="Proteomes" id="UP001153069">
    <property type="component" value="Unassembled WGS sequence"/>
</dbReference>
<sequence>MLLVDTAPYLAVKSSFTDFCDGIYHHQGSLMAADAPPAPPGAAAHPGASTIMIEQVGRITDVLAKSVNRSSKKELEVEEVAREVMTHWQIALGSVVPSADGTTCVFRPATLTPAAGPFFTKRSSAAAARSLQEMVAAALETAAASTQYLDALVDFPKHLCNIAMSEAIRNYDFFTDATVTSVDPLKHQLSLLPFLSVDATGVAYRDLELSGLKFAQSVAAFTEKDP</sequence>
<dbReference type="EMBL" id="CAICTM010002489">
    <property type="protein sequence ID" value="CAB9529393.1"/>
    <property type="molecule type" value="Genomic_DNA"/>
</dbReference>
<name>A0A9N8I031_9STRA</name>
<evidence type="ECO:0000313" key="1">
    <source>
        <dbReference type="EMBL" id="CAB9529393.1"/>
    </source>
</evidence>
<evidence type="ECO:0000313" key="2">
    <source>
        <dbReference type="Proteomes" id="UP001153069"/>
    </source>
</evidence>